<evidence type="ECO:0000313" key="1">
    <source>
        <dbReference type="EMBL" id="KAJ3527781.1"/>
    </source>
</evidence>
<protein>
    <submittedName>
        <fullName evidence="1">Uncharacterized protein</fullName>
    </submittedName>
</protein>
<sequence>MCRDQLFLVFSSVNAACSGQGKLVSCKFGATFGFRFRDVVIKRVPREVAQRFWHRFGQWFCVVTFGCTSTEAECYRGRVFENLAGITSKGWMHCRLQIHGRFSEQKDFTSSLPELYISVKETYHRKMDDNGEDRSHKNVPRRQETEKEANEEEPISRFSGLDDVNPAKIALHKTDPPAWVALFTSGAFDFEKSQCPAADVAAALLMIPRWGGMTTKPNLSQVQDVNAVETVSHQDNSSLGVSWRAQTRSTVSI</sequence>
<evidence type="ECO:0000313" key="2">
    <source>
        <dbReference type="Proteomes" id="UP001148629"/>
    </source>
</evidence>
<gene>
    <name evidence="1" type="ORF">NM208_g10536</name>
</gene>
<reference evidence="1" key="1">
    <citation type="submission" date="2022-08" db="EMBL/GenBank/DDBJ databases">
        <title>Genome Sequence of Fusarium decemcellulare.</title>
        <authorList>
            <person name="Buettner E."/>
        </authorList>
    </citation>
    <scope>NUCLEOTIDE SEQUENCE</scope>
    <source>
        <strain evidence="1">Babe19</strain>
    </source>
</reference>
<name>A0ACC1RXL7_9HYPO</name>
<comment type="caution">
    <text evidence="1">The sequence shown here is derived from an EMBL/GenBank/DDBJ whole genome shotgun (WGS) entry which is preliminary data.</text>
</comment>
<dbReference type="EMBL" id="JANRMS010001507">
    <property type="protein sequence ID" value="KAJ3527781.1"/>
    <property type="molecule type" value="Genomic_DNA"/>
</dbReference>
<keyword evidence="2" id="KW-1185">Reference proteome</keyword>
<proteinExistence type="predicted"/>
<dbReference type="Proteomes" id="UP001148629">
    <property type="component" value="Unassembled WGS sequence"/>
</dbReference>
<organism evidence="1 2">
    <name type="scientific">Fusarium decemcellulare</name>
    <dbReference type="NCBI Taxonomy" id="57161"/>
    <lineage>
        <taxon>Eukaryota</taxon>
        <taxon>Fungi</taxon>
        <taxon>Dikarya</taxon>
        <taxon>Ascomycota</taxon>
        <taxon>Pezizomycotina</taxon>
        <taxon>Sordariomycetes</taxon>
        <taxon>Hypocreomycetidae</taxon>
        <taxon>Hypocreales</taxon>
        <taxon>Nectriaceae</taxon>
        <taxon>Fusarium</taxon>
        <taxon>Fusarium decemcellulare species complex</taxon>
    </lineage>
</organism>
<accession>A0ACC1RXL7</accession>